<evidence type="ECO:0000259" key="1">
    <source>
        <dbReference type="Pfam" id="PF03050"/>
    </source>
</evidence>
<keyword evidence="3" id="KW-1185">Reference proteome</keyword>
<dbReference type="EMBL" id="JBCNVT010000002">
    <property type="protein sequence ID" value="MEO5287111.1"/>
    <property type="molecule type" value="Genomic_DNA"/>
</dbReference>
<feature type="domain" description="Transposase IS66 central" evidence="1">
    <location>
        <begin position="5"/>
        <end position="72"/>
    </location>
</feature>
<sequence>MRYKTPAEKKAQRRKLVKPLLDDFYNFIEGIAYPIHKLKDAVKNALKLKARVYQIFKIGELPLSNNSVEQSIDRRPSFAKPACLRNLQPVRKPMRSSIRSFRRPNSIIWMSSNI</sequence>
<gene>
    <name evidence="2" type="ORF">AAVZ08_11115</name>
</gene>
<protein>
    <submittedName>
        <fullName evidence="2">Transposase</fullName>
    </submittedName>
</protein>
<evidence type="ECO:0000313" key="2">
    <source>
        <dbReference type="EMBL" id="MEO5287111.1"/>
    </source>
</evidence>
<dbReference type="RefSeq" id="WP_347985699.1">
    <property type="nucleotide sequence ID" value="NZ_JBCNVT010000002.1"/>
</dbReference>
<accession>A0ABV0I7I1</accession>
<reference evidence="2 3" key="1">
    <citation type="submission" date="2024-04" db="EMBL/GenBank/DDBJ databases">
        <title>Limosilactobacillus allomucosae sp. nov., a novel species isolated from wild boar faecal samples as potential probiotics for domestic pigs.</title>
        <authorList>
            <person name="Chen B."/>
        </authorList>
    </citation>
    <scope>NUCLEOTIDE SEQUENCE [LARGE SCALE GENOMIC DNA]</scope>
    <source>
        <strain evidence="2 3">WILCCON 0055</strain>
    </source>
</reference>
<name>A0ABV0I7I1_9LACO</name>
<dbReference type="Proteomes" id="UP001456307">
    <property type="component" value="Unassembled WGS sequence"/>
</dbReference>
<dbReference type="InterPro" id="IPR004291">
    <property type="entry name" value="Transposase_IS66_central"/>
</dbReference>
<dbReference type="Pfam" id="PF03050">
    <property type="entry name" value="DDE_Tnp_IS66"/>
    <property type="match status" value="1"/>
</dbReference>
<organism evidence="2 3">
    <name type="scientific">Limosilactobacillus allomucosae</name>
    <dbReference type="NCBI Taxonomy" id="3142938"/>
    <lineage>
        <taxon>Bacteria</taxon>
        <taxon>Bacillati</taxon>
        <taxon>Bacillota</taxon>
        <taxon>Bacilli</taxon>
        <taxon>Lactobacillales</taxon>
        <taxon>Lactobacillaceae</taxon>
        <taxon>Limosilactobacillus</taxon>
    </lineage>
</organism>
<comment type="caution">
    <text evidence="2">The sequence shown here is derived from an EMBL/GenBank/DDBJ whole genome shotgun (WGS) entry which is preliminary data.</text>
</comment>
<proteinExistence type="predicted"/>
<evidence type="ECO:0000313" key="3">
    <source>
        <dbReference type="Proteomes" id="UP001456307"/>
    </source>
</evidence>